<evidence type="ECO:0000313" key="2">
    <source>
        <dbReference type="EMBL" id="KAL0198105.1"/>
    </source>
</evidence>
<sequence>AYVELNELRGEVWQEMGRWLGYEENLSPATGQWSQPHISYLTFKSLIQLRKVMGT</sequence>
<proteinExistence type="predicted"/>
<dbReference type="EMBL" id="JAMKFB020000003">
    <property type="protein sequence ID" value="KAL0198105.1"/>
    <property type="molecule type" value="Genomic_DNA"/>
</dbReference>
<feature type="non-terminal residue" evidence="2">
    <location>
        <position position="1"/>
    </location>
</feature>
<protein>
    <recommendedName>
        <fullName evidence="1">Band 3 cytoplasmic domain-containing protein</fullName>
    </recommendedName>
</protein>
<evidence type="ECO:0000313" key="3">
    <source>
        <dbReference type="Proteomes" id="UP001529510"/>
    </source>
</evidence>
<feature type="non-terminal residue" evidence="2">
    <location>
        <position position="55"/>
    </location>
</feature>
<dbReference type="InterPro" id="IPR013769">
    <property type="entry name" value="Band3_cytoplasmic_dom"/>
</dbReference>
<dbReference type="AlphaFoldDB" id="A0ABD0RHU2"/>
<dbReference type="InterPro" id="IPR016152">
    <property type="entry name" value="PTrfase/Anion_transptr"/>
</dbReference>
<dbReference type="Gene3D" id="3.40.930.10">
    <property type="entry name" value="Mannitol-specific EII, Chain A"/>
    <property type="match status" value="1"/>
</dbReference>
<organism evidence="2 3">
    <name type="scientific">Cirrhinus mrigala</name>
    <name type="common">Mrigala</name>
    <dbReference type="NCBI Taxonomy" id="683832"/>
    <lineage>
        <taxon>Eukaryota</taxon>
        <taxon>Metazoa</taxon>
        <taxon>Chordata</taxon>
        <taxon>Craniata</taxon>
        <taxon>Vertebrata</taxon>
        <taxon>Euteleostomi</taxon>
        <taxon>Actinopterygii</taxon>
        <taxon>Neopterygii</taxon>
        <taxon>Teleostei</taxon>
        <taxon>Ostariophysi</taxon>
        <taxon>Cypriniformes</taxon>
        <taxon>Cyprinidae</taxon>
        <taxon>Labeoninae</taxon>
        <taxon>Labeonini</taxon>
        <taxon>Cirrhinus</taxon>
    </lineage>
</organism>
<gene>
    <name evidence="2" type="ORF">M9458_006645</name>
</gene>
<accession>A0ABD0RHU2</accession>
<dbReference type="SUPFAM" id="SSF55804">
    <property type="entry name" value="Phoshotransferase/anion transport protein"/>
    <property type="match status" value="1"/>
</dbReference>
<feature type="domain" description="Band 3 cytoplasmic" evidence="1">
    <location>
        <begin position="2"/>
        <end position="53"/>
    </location>
</feature>
<dbReference type="Proteomes" id="UP001529510">
    <property type="component" value="Unassembled WGS sequence"/>
</dbReference>
<comment type="caution">
    <text evidence="2">The sequence shown here is derived from an EMBL/GenBank/DDBJ whole genome shotgun (WGS) entry which is preliminary data.</text>
</comment>
<dbReference type="Pfam" id="PF07565">
    <property type="entry name" value="Band_3_cyto"/>
    <property type="match status" value="1"/>
</dbReference>
<evidence type="ECO:0000259" key="1">
    <source>
        <dbReference type="Pfam" id="PF07565"/>
    </source>
</evidence>
<keyword evidence="3" id="KW-1185">Reference proteome</keyword>
<name>A0ABD0RHU2_CIRMR</name>
<reference evidence="2 3" key="1">
    <citation type="submission" date="2024-05" db="EMBL/GenBank/DDBJ databases">
        <title>Genome sequencing and assembly of Indian major carp, Cirrhinus mrigala (Hamilton, 1822).</title>
        <authorList>
            <person name="Mohindra V."/>
            <person name="Chowdhury L.M."/>
            <person name="Lal K."/>
            <person name="Jena J.K."/>
        </authorList>
    </citation>
    <scope>NUCLEOTIDE SEQUENCE [LARGE SCALE GENOMIC DNA]</scope>
    <source>
        <strain evidence="2">CM1030</strain>
        <tissue evidence="2">Blood</tissue>
    </source>
</reference>